<evidence type="ECO:0000313" key="7">
    <source>
        <dbReference type="Proteomes" id="UP000585802"/>
    </source>
</evidence>
<dbReference type="InterPro" id="IPR007371">
    <property type="entry name" value="TPK_catalytic"/>
</dbReference>
<dbReference type="SUPFAM" id="SSF63999">
    <property type="entry name" value="Thiamin pyrophosphokinase, catalytic domain"/>
    <property type="match status" value="1"/>
</dbReference>
<dbReference type="GO" id="GO:0016301">
    <property type="term" value="F:kinase activity"/>
    <property type="evidence" value="ECO:0007669"/>
    <property type="project" value="UniProtKB-KW"/>
</dbReference>
<evidence type="ECO:0000259" key="5">
    <source>
        <dbReference type="SMART" id="SM00983"/>
    </source>
</evidence>
<dbReference type="InterPro" id="IPR036759">
    <property type="entry name" value="TPK_catalytic_sf"/>
</dbReference>
<dbReference type="PANTHER" id="PTHR41299:SF1">
    <property type="entry name" value="THIAMINE PYROPHOSPHOKINASE"/>
    <property type="match status" value="1"/>
</dbReference>
<proteinExistence type="predicted"/>
<dbReference type="EC" id="2.7.6.2" evidence="6"/>
<name>A0A7J4GR97_9ARCH</name>
<dbReference type="Pfam" id="PF04265">
    <property type="entry name" value="TPK_B1_binding"/>
    <property type="match status" value="1"/>
</dbReference>
<protein>
    <submittedName>
        <fullName evidence="6">Thiamine diphosphokinase</fullName>
        <ecNumber evidence="6">2.7.6.2</ecNumber>
    </submittedName>
</protein>
<evidence type="ECO:0000256" key="1">
    <source>
        <dbReference type="ARBA" id="ARBA00022679"/>
    </source>
</evidence>
<reference evidence="7" key="1">
    <citation type="journal article" date="2019" name="bioRxiv">
        <title>Genome diversification in globally distributed novel marine Proteobacteria is linked to environmental adaptation.</title>
        <authorList>
            <person name="Zhou Z."/>
            <person name="Tran P.Q."/>
            <person name="Kieft K."/>
            <person name="Anantharaman K."/>
        </authorList>
    </citation>
    <scope>NUCLEOTIDE SEQUENCE [LARGE SCALE GENOMIC DNA]</scope>
</reference>
<evidence type="ECO:0000256" key="3">
    <source>
        <dbReference type="ARBA" id="ARBA00022777"/>
    </source>
</evidence>
<dbReference type="PANTHER" id="PTHR41299">
    <property type="entry name" value="THIAMINE PYROPHOSPHOKINASE"/>
    <property type="match status" value="1"/>
</dbReference>
<keyword evidence="2" id="KW-0547">Nucleotide-binding</keyword>
<keyword evidence="3 6" id="KW-0418">Kinase</keyword>
<dbReference type="CDD" id="cd07995">
    <property type="entry name" value="TPK"/>
    <property type="match status" value="1"/>
</dbReference>
<keyword evidence="4" id="KW-0067">ATP-binding</keyword>
<sequence>MKALIVGNRPLESKVIELAKDKLVVAADAGADRLLKYNIIPDIVIGDLDSISNKASTKLEEWIVSNKNIQKTDLEKAVDYAFEKGATEIQIVGWSGGRIDHTLAALGLAFNPKISLINEQFTVEAVTDSKIIKGSESTLFSLVAMPEARVSIDGARWELQHEKLKMGGRGIHNEIGSSGEVTIECHSGNLLVIQGNFVLPHD</sequence>
<dbReference type="GO" id="GO:0030975">
    <property type="term" value="F:thiamine binding"/>
    <property type="evidence" value="ECO:0007669"/>
    <property type="project" value="InterPro"/>
</dbReference>
<keyword evidence="1 6" id="KW-0808">Transferase</keyword>
<evidence type="ECO:0000256" key="2">
    <source>
        <dbReference type="ARBA" id="ARBA00022741"/>
    </source>
</evidence>
<comment type="caution">
    <text evidence="6">The sequence shown here is derived from an EMBL/GenBank/DDBJ whole genome shotgun (WGS) entry which is preliminary data.</text>
</comment>
<dbReference type="GO" id="GO:0009229">
    <property type="term" value="P:thiamine diphosphate biosynthetic process"/>
    <property type="evidence" value="ECO:0007669"/>
    <property type="project" value="InterPro"/>
</dbReference>
<dbReference type="InterPro" id="IPR007373">
    <property type="entry name" value="Thiamin_PyroPKinase_B1-bd"/>
</dbReference>
<dbReference type="Gene3D" id="3.40.50.10240">
    <property type="entry name" value="Thiamin pyrophosphokinase, catalytic domain"/>
    <property type="match status" value="1"/>
</dbReference>
<dbReference type="InterPro" id="IPR006282">
    <property type="entry name" value="Thi_PPkinase"/>
</dbReference>
<dbReference type="Pfam" id="PF04263">
    <property type="entry name" value="TPK_catalytic"/>
    <property type="match status" value="1"/>
</dbReference>
<feature type="domain" description="Thiamin pyrophosphokinase thiamin-binding" evidence="5">
    <location>
        <begin position="127"/>
        <end position="191"/>
    </location>
</feature>
<organism evidence="6 7">
    <name type="scientific">Marine Group III euryarchaeote</name>
    <dbReference type="NCBI Taxonomy" id="2173149"/>
    <lineage>
        <taxon>Archaea</taxon>
        <taxon>Methanobacteriati</taxon>
        <taxon>Thermoplasmatota</taxon>
        <taxon>Thermoplasmata</taxon>
        <taxon>Candidatus Thermoprofundales</taxon>
    </lineage>
</organism>
<dbReference type="InterPro" id="IPR053149">
    <property type="entry name" value="TPK"/>
</dbReference>
<gene>
    <name evidence="6" type="ORF">EYQ70_01935</name>
</gene>
<accession>A0A7J4GR97</accession>
<dbReference type="GO" id="GO:0004788">
    <property type="term" value="F:thiamine diphosphokinase activity"/>
    <property type="evidence" value="ECO:0007669"/>
    <property type="project" value="UniProtKB-EC"/>
</dbReference>
<dbReference type="Proteomes" id="UP000585802">
    <property type="component" value="Unassembled WGS sequence"/>
</dbReference>
<dbReference type="GO" id="GO:0006772">
    <property type="term" value="P:thiamine metabolic process"/>
    <property type="evidence" value="ECO:0007669"/>
    <property type="project" value="InterPro"/>
</dbReference>
<dbReference type="NCBIfam" id="TIGR01378">
    <property type="entry name" value="thi_PPkinase"/>
    <property type="match status" value="1"/>
</dbReference>
<dbReference type="SMART" id="SM00983">
    <property type="entry name" value="TPK_B1_binding"/>
    <property type="match status" value="1"/>
</dbReference>
<evidence type="ECO:0000313" key="6">
    <source>
        <dbReference type="EMBL" id="HIF37163.1"/>
    </source>
</evidence>
<dbReference type="GO" id="GO:0005524">
    <property type="term" value="F:ATP binding"/>
    <property type="evidence" value="ECO:0007669"/>
    <property type="project" value="UniProtKB-KW"/>
</dbReference>
<dbReference type="EMBL" id="DUCX01000033">
    <property type="protein sequence ID" value="HIF37163.1"/>
    <property type="molecule type" value="Genomic_DNA"/>
</dbReference>
<evidence type="ECO:0000256" key="4">
    <source>
        <dbReference type="ARBA" id="ARBA00022840"/>
    </source>
</evidence>
<dbReference type="AlphaFoldDB" id="A0A7J4GR97"/>